<dbReference type="InterPro" id="IPR011701">
    <property type="entry name" value="MFS"/>
</dbReference>
<feature type="transmembrane region" description="Helical" evidence="10">
    <location>
        <begin position="478"/>
        <end position="500"/>
    </location>
</feature>
<gene>
    <name evidence="12" type="ORF">EJ03DRAFT_298878</name>
</gene>
<feature type="compositionally biased region" description="Basic and acidic residues" evidence="9">
    <location>
        <begin position="1"/>
        <end position="17"/>
    </location>
</feature>
<feature type="region of interest" description="Disordered" evidence="9">
    <location>
        <begin position="1"/>
        <end position="68"/>
    </location>
</feature>
<evidence type="ECO:0000256" key="2">
    <source>
        <dbReference type="ARBA" id="ARBA00022692"/>
    </source>
</evidence>
<feature type="transmembrane region" description="Helical" evidence="10">
    <location>
        <begin position="372"/>
        <end position="392"/>
    </location>
</feature>
<keyword evidence="13" id="KW-1185">Reference proteome</keyword>
<feature type="transmembrane region" description="Helical" evidence="10">
    <location>
        <begin position="446"/>
        <end position="466"/>
    </location>
</feature>
<evidence type="ECO:0000256" key="6">
    <source>
        <dbReference type="ARBA" id="ARBA00053977"/>
    </source>
</evidence>
<feature type="transmembrane region" description="Helical" evidence="10">
    <location>
        <begin position="167"/>
        <end position="187"/>
    </location>
</feature>
<protein>
    <recommendedName>
        <fullName evidence="7">Cercosporin MFS transporter CTB4</fullName>
    </recommendedName>
    <alternativeName>
        <fullName evidence="8">Cercosporin toxin biosynthesis cluster protein 4</fullName>
    </alternativeName>
</protein>
<dbReference type="PANTHER" id="PTHR23502">
    <property type="entry name" value="MAJOR FACILITATOR SUPERFAMILY"/>
    <property type="match status" value="1"/>
</dbReference>
<dbReference type="InterPro" id="IPR020846">
    <property type="entry name" value="MFS_dom"/>
</dbReference>
<comment type="similarity">
    <text evidence="5">Belongs to the major facilitator superfamily. CAR1 family.</text>
</comment>
<comment type="function">
    <text evidence="6">MFS transporter; part of the gene cluster that mediates the biosynthesis of cercosporin, a light-activated, non-host-selective toxin. The perylenequinone chromophore of cercosporin absorbs light energy to attain an electronically-activated triplet state and produces active oxygen species such as the hydroxyl radical, superoxide, hydrogen peroxide or singlet oxygen upon reaction with oxygen molecules. These reactive oxygen species cause damage to various cellular components including lipids, proteins and nucleic acids. Responsible for secretion and accumulation of cercosporin, but does not play any roles in self-protection against the toxicity of cercosporin.</text>
</comment>
<keyword evidence="3 10" id="KW-1133">Transmembrane helix</keyword>
<evidence type="ECO:0000313" key="13">
    <source>
        <dbReference type="Proteomes" id="UP000799436"/>
    </source>
</evidence>
<dbReference type="Pfam" id="PF07690">
    <property type="entry name" value="MFS_1"/>
    <property type="match status" value="1"/>
</dbReference>
<comment type="subcellular location">
    <subcellularLocation>
        <location evidence="1">Membrane</location>
        <topology evidence="1">Multi-pass membrane protein</topology>
    </subcellularLocation>
</comment>
<evidence type="ECO:0000256" key="5">
    <source>
        <dbReference type="ARBA" id="ARBA00038347"/>
    </source>
</evidence>
<evidence type="ECO:0000313" key="12">
    <source>
        <dbReference type="EMBL" id="KAF2766156.1"/>
    </source>
</evidence>
<evidence type="ECO:0000256" key="1">
    <source>
        <dbReference type="ARBA" id="ARBA00004141"/>
    </source>
</evidence>
<evidence type="ECO:0000259" key="11">
    <source>
        <dbReference type="PROSITE" id="PS50850"/>
    </source>
</evidence>
<accession>A0A6G1KZU0</accession>
<evidence type="ECO:0000256" key="4">
    <source>
        <dbReference type="ARBA" id="ARBA00023136"/>
    </source>
</evidence>
<evidence type="ECO:0000256" key="7">
    <source>
        <dbReference type="ARBA" id="ARBA00069139"/>
    </source>
</evidence>
<sequence length="541" mass="58502">MAKERVYASVADEKADDQPAAAASTAEASTPDTTTPQELPTTTSSEIKPEIAVTAPEKGTGNDIESGASHAKRDFEVWWEEPEEQDPECPLNWPKWRKVCTVALISLLGLLTPLASSMFAPGVPDVMDDFDSNSNTLATFVVSIYVLAFAFGPLLFAPLCEKIGRTWVYHISNVLFVVFTICNAVSVNMGMLIAFRFFAGFVGVAAVTIGSGTIADMVVPEQRGLALASWSMGPILGPVIGPVAGGFLIEAAGWRWVFWVIAIAAGILTIVGFLFLKETHHGVVLERKAKRLRKETGNPAWHIRSEGKVAENANEGIVQSFTRPIRILLFSSVCSMMCIYVAVLYGLLYILFTTFSFVFEDVYQFSTSASGLSYLGSGVGTIAGLLYAMKLADRRYGQKLAAGQKPQPEDRLPLYMIIPAVVTIPAGFLIYGWGADYKAHWIVPQIGTAVTGFGVIIVLMCINTYLVDTYTINSSSAIAANTVLRSILGGLLPLCGLDIYDSLGLGWGNTLFGLLALGLAPIPVFFAFWGERLRIKHGLLV</sequence>
<evidence type="ECO:0000256" key="3">
    <source>
        <dbReference type="ARBA" id="ARBA00022989"/>
    </source>
</evidence>
<dbReference type="EMBL" id="ML995876">
    <property type="protein sequence ID" value="KAF2766156.1"/>
    <property type="molecule type" value="Genomic_DNA"/>
</dbReference>
<feature type="compositionally biased region" description="Low complexity" evidence="9">
    <location>
        <begin position="18"/>
        <end position="43"/>
    </location>
</feature>
<feature type="transmembrane region" description="Helical" evidence="10">
    <location>
        <begin position="506"/>
        <end position="529"/>
    </location>
</feature>
<feature type="domain" description="Major facilitator superfamily (MFS) profile" evidence="11">
    <location>
        <begin position="101"/>
        <end position="534"/>
    </location>
</feature>
<dbReference type="Gene3D" id="1.20.1250.20">
    <property type="entry name" value="MFS general substrate transporter like domains"/>
    <property type="match status" value="1"/>
</dbReference>
<dbReference type="InterPro" id="IPR036259">
    <property type="entry name" value="MFS_trans_sf"/>
</dbReference>
<keyword evidence="2 10" id="KW-0812">Transmembrane</keyword>
<proteinExistence type="inferred from homology"/>
<feature type="transmembrane region" description="Helical" evidence="10">
    <location>
        <begin position="193"/>
        <end position="215"/>
    </location>
</feature>
<keyword evidence="4 10" id="KW-0472">Membrane</keyword>
<reference evidence="12" key="1">
    <citation type="journal article" date="2020" name="Stud. Mycol.">
        <title>101 Dothideomycetes genomes: a test case for predicting lifestyles and emergence of pathogens.</title>
        <authorList>
            <person name="Haridas S."/>
            <person name="Albert R."/>
            <person name="Binder M."/>
            <person name="Bloem J."/>
            <person name="Labutti K."/>
            <person name="Salamov A."/>
            <person name="Andreopoulos B."/>
            <person name="Baker S."/>
            <person name="Barry K."/>
            <person name="Bills G."/>
            <person name="Bluhm B."/>
            <person name="Cannon C."/>
            <person name="Castanera R."/>
            <person name="Culley D."/>
            <person name="Daum C."/>
            <person name="Ezra D."/>
            <person name="Gonzalez J."/>
            <person name="Henrissat B."/>
            <person name="Kuo A."/>
            <person name="Liang C."/>
            <person name="Lipzen A."/>
            <person name="Lutzoni F."/>
            <person name="Magnuson J."/>
            <person name="Mondo S."/>
            <person name="Nolan M."/>
            <person name="Ohm R."/>
            <person name="Pangilinan J."/>
            <person name="Park H.-J."/>
            <person name="Ramirez L."/>
            <person name="Alfaro M."/>
            <person name="Sun H."/>
            <person name="Tritt A."/>
            <person name="Yoshinaga Y."/>
            <person name="Zwiers L.-H."/>
            <person name="Turgeon B."/>
            <person name="Goodwin S."/>
            <person name="Spatafora J."/>
            <person name="Crous P."/>
            <person name="Grigoriev I."/>
        </authorList>
    </citation>
    <scope>NUCLEOTIDE SEQUENCE</scope>
    <source>
        <strain evidence="12">CBS 116005</strain>
    </source>
</reference>
<dbReference type="AlphaFoldDB" id="A0A6G1KZU0"/>
<dbReference type="CDD" id="cd17323">
    <property type="entry name" value="MFS_Tpo1_MDR_like"/>
    <property type="match status" value="1"/>
</dbReference>
<feature type="transmembrane region" description="Helical" evidence="10">
    <location>
        <begin position="99"/>
        <end position="120"/>
    </location>
</feature>
<dbReference type="PANTHER" id="PTHR23502:SF68">
    <property type="entry name" value="MULTIDRUG TRANSPORTER, PUTATIVE (AFU_ORTHOLOGUE AFUA_3G01120)-RELATED"/>
    <property type="match status" value="1"/>
</dbReference>
<feature type="transmembrane region" description="Helical" evidence="10">
    <location>
        <begin position="412"/>
        <end position="434"/>
    </location>
</feature>
<feature type="transmembrane region" description="Helical" evidence="10">
    <location>
        <begin position="140"/>
        <end position="160"/>
    </location>
</feature>
<feature type="transmembrane region" description="Helical" evidence="10">
    <location>
        <begin position="327"/>
        <end position="352"/>
    </location>
</feature>
<name>A0A6G1KZU0_9PEZI</name>
<feature type="transmembrane region" description="Helical" evidence="10">
    <location>
        <begin position="227"/>
        <end position="250"/>
    </location>
</feature>
<evidence type="ECO:0000256" key="10">
    <source>
        <dbReference type="SAM" id="Phobius"/>
    </source>
</evidence>
<evidence type="ECO:0000256" key="9">
    <source>
        <dbReference type="SAM" id="MobiDB-lite"/>
    </source>
</evidence>
<dbReference type="PROSITE" id="PS50850">
    <property type="entry name" value="MFS"/>
    <property type="match status" value="1"/>
</dbReference>
<organism evidence="12 13">
    <name type="scientific">Teratosphaeria nubilosa</name>
    <dbReference type="NCBI Taxonomy" id="161662"/>
    <lineage>
        <taxon>Eukaryota</taxon>
        <taxon>Fungi</taxon>
        <taxon>Dikarya</taxon>
        <taxon>Ascomycota</taxon>
        <taxon>Pezizomycotina</taxon>
        <taxon>Dothideomycetes</taxon>
        <taxon>Dothideomycetidae</taxon>
        <taxon>Mycosphaerellales</taxon>
        <taxon>Teratosphaeriaceae</taxon>
        <taxon>Teratosphaeria</taxon>
    </lineage>
</organism>
<evidence type="ECO:0000256" key="8">
    <source>
        <dbReference type="ARBA" id="ARBA00077167"/>
    </source>
</evidence>
<dbReference type="Proteomes" id="UP000799436">
    <property type="component" value="Unassembled WGS sequence"/>
</dbReference>
<dbReference type="SUPFAM" id="SSF103473">
    <property type="entry name" value="MFS general substrate transporter"/>
    <property type="match status" value="1"/>
</dbReference>
<dbReference type="GO" id="GO:0016020">
    <property type="term" value="C:membrane"/>
    <property type="evidence" value="ECO:0007669"/>
    <property type="project" value="UniProtKB-SubCell"/>
</dbReference>
<dbReference type="GO" id="GO:0022857">
    <property type="term" value="F:transmembrane transporter activity"/>
    <property type="evidence" value="ECO:0007669"/>
    <property type="project" value="InterPro"/>
</dbReference>
<dbReference type="FunFam" id="1.20.1250.20:FF:000011">
    <property type="entry name" value="MFS multidrug transporter, putative"/>
    <property type="match status" value="1"/>
</dbReference>
<feature type="transmembrane region" description="Helical" evidence="10">
    <location>
        <begin position="256"/>
        <end position="276"/>
    </location>
</feature>
<dbReference type="OrthoDB" id="5296287at2759"/>